<keyword evidence="2" id="KW-0472">Membrane</keyword>
<gene>
    <name evidence="3" type="ORF">Mal52_34370</name>
</gene>
<protein>
    <submittedName>
        <fullName evidence="3">Uncharacterized protein</fullName>
    </submittedName>
</protein>
<evidence type="ECO:0000313" key="3">
    <source>
        <dbReference type="EMBL" id="QDU44951.1"/>
    </source>
</evidence>
<evidence type="ECO:0000256" key="1">
    <source>
        <dbReference type="SAM" id="MobiDB-lite"/>
    </source>
</evidence>
<dbReference type="AlphaFoldDB" id="A0A517ZR40"/>
<evidence type="ECO:0000313" key="4">
    <source>
        <dbReference type="Proteomes" id="UP000319383"/>
    </source>
</evidence>
<dbReference type="Proteomes" id="UP000319383">
    <property type="component" value="Chromosome"/>
</dbReference>
<dbReference type="KEGG" id="sdyn:Mal52_34370"/>
<feature type="region of interest" description="Disordered" evidence="1">
    <location>
        <begin position="40"/>
        <end position="70"/>
    </location>
</feature>
<feature type="transmembrane region" description="Helical" evidence="2">
    <location>
        <begin position="12"/>
        <end position="33"/>
    </location>
</feature>
<sequence>MTDLLQNATYDQIVLSICFAAVVVTGSMMHLSAHVGNMTRGKRLGSDERTQRLKLQTISENEAPIREKAA</sequence>
<evidence type="ECO:0000256" key="2">
    <source>
        <dbReference type="SAM" id="Phobius"/>
    </source>
</evidence>
<dbReference type="EMBL" id="CP036276">
    <property type="protein sequence ID" value="QDU44951.1"/>
    <property type="molecule type" value="Genomic_DNA"/>
</dbReference>
<proteinExistence type="predicted"/>
<accession>A0A517ZR40</accession>
<name>A0A517ZR40_9PLAN</name>
<reference evidence="3 4" key="1">
    <citation type="submission" date="2019-02" db="EMBL/GenBank/DDBJ databases">
        <title>Deep-cultivation of Planctomycetes and their phenomic and genomic characterization uncovers novel biology.</title>
        <authorList>
            <person name="Wiegand S."/>
            <person name="Jogler M."/>
            <person name="Boedeker C."/>
            <person name="Pinto D."/>
            <person name="Vollmers J."/>
            <person name="Rivas-Marin E."/>
            <person name="Kohn T."/>
            <person name="Peeters S.H."/>
            <person name="Heuer A."/>
            <person name="Rast P."/>
            <person name="Oberbeckmann S."/>
            <person name="Bunk B."/>
            <person name="Jeske O."/>
            <person name="Meyerdierks A."/>
            <person name="Storesund J.E."/>
            <person name="Kallscheuer N."/>
            <person name="Luecker S."/>
            <person name="Lage O.M."/>
            <person name="Pohl T."/>
            <person name="Merkel B.J."/>
            <person name="Hornburger P."/>
            <person name="Mueller R.-W."/>
            <person name="Bruemmer F."/>
            <person name="Labrenz M."/>
            <person name="Spormann A.M."/>
            <person name="Op den Camp H."/>
            <person name="Overmann J."/>
            <person name="Amann R."/>
            <person name="Jetten M.S.M."/>
            <person name="Mascher T."/>
            <person name="Medema M.H."/>
            <person name="Devos D.P."/>
            <person name="Kaster A.-K."/>
            <person name="Ovreas L."/>
            <person name="Rohde M."/>
            <person name="Galperin M.Y."/>
            <person name="Jogler C."/>
        </authorList>
    </citation>
    <scope>NUCLEOTIDE SEQUENCE [LARGE SCALE GENOMIC DNA]</scope>
    <source>
        <strain evidence="3 4">Mal52</strain>
    </source>
</reference>
<keyword evidence="4" id="KW-1185">Reference proteome</keyword>
<dbReference type="OrthoDB" id="9877148at2"/>
<keyword evidence="2" id="KW-0812">Transmembrane</keyword>
<dbReference type="RefSeq" id="WP_145377231.1">
    <property type="nucleotide sequence ID" value="NZ_CP036270.1"/>
</dbReference>
<organism evidence="3 4">
    <name type="scientific">Symmachiella dynata</name>
    <dbReference type="NCBI Taxonomy" id="2527995"/>
    <lineage>
        <taxon>Bacteria</taxon>
        <taxon>Pseudomonadati</taxon>
        <taxon>Planctomycetota</taxon>
        <taxon>Planctomycetia</taxon>
        <taxon>Planctomycetales</taxon>
        <taxon>Planctomycetaceae</taxon>
        <taxon>Symmachiella</taxon>
    </lineage>
</organism>
<keyword evidence="2" id="KW-1133">Transmembrane helix</keyword>